<comment type="caution">
    <text evidence="5">The sequence shown here is derived from an EMBL/GenBank/DDBJ whole genome shotgun (WGS) entry which is preliminary data.</text>
</comment>
<dbReference type="PANTHER" id="PTHR30302">
    <property type="entry name" value="HYDROGENASE 1 MATURATION PROTEASE"/>
    <property type="match status" value="1"/>
</dbReference>
<dbReference type="RefSeq" id="WP_230218366.1">
    <property type="nucleotide sequence ID" value="NZ_JAJKFT010000004.1"/>
</dbReference>
<comment type="similarity">
    <text evidence="1">Belongs to the peptidase A31 family.</text>
</comment>
<reference evidence="5" key="1">
    <citation type="submission" date="2021-11" db="EMBL/GenBank/DDBJ databases">
        <title>Genome sequence.</title>
        <authorList>
            <person name="Sun Q."/>
        </authorList>
    </citation>
    <scope>NUCLEOTIDE SEQUENCE</scope>
    <source>
        <strain evidence="5">JC732</strain>
    </source>
</reference>
<dbReference type="Pfam" id="PF01750">
    <property type="entry name" value="HycI"/>
    <property type="match status" value="1"/>
</dbReference>
<dbReference type="EMBL" id="JAJKFT010000004">
    <property type="protein sequence ID" value="MCC9628874.1"/>
    <property type="molecule type" value="Genomic_DNA"/>
</dbReference>
<keyword evidence="4" id="KW-0378">Hydrolase</keyword>
<dbReference type="InterPro" id="IPR023430">
    <property type="entry name" value="Pept_HybD-like_dom_sf"/>
</dbReference>
<dbReference type="SUPFAM" id="SSF53163">
    <property type="entry name" value="HybD-like"/>
    <property type="match status" value="1"/>
</dbReference>
<evidence type="ECO:0000256" key="3">
    <source>
        <dbReference type="ARBA" id="ARBA00022750"/>
    </source>
</evidence>
<proteinExistence type="inferred from homology"/>
<gene>
    <name evidence="5" type="ORF">LOC68_10730</name>
</gene>
<name>A0A9X1SJF7_9BACT</name>
<evidence type="ECO:0000256" key="4">
    <source>
        <dbReference type="ARBA" id="ARBA00022801"/>
    </source>
</evidence>
<evidence type="ECO:0000256" key="1">
    <source>
        <dbReference type="ARBA" id="ARBA00006814"/>
    </source>
</evidence>
<evidence type="ECO:0000256" key="2">
    <source>
        <dbReference type="ARBA" id="ARBA00022670"/>
    </source>
</evidence>
<evidence type="ECO:0000313" key="6">
    <source>
        <dbReference type="Proteomes" id="UP001139103"/>
    </source>
</evidence>
<sequence length="153" mass="16317">MRILAIGSLHGDDQAAWRIADALRGRGFESALAIQNVDQLLEHLAGDERVVLIDACSSGAATGTLFRFEWPDPRITDRTGLSSHGIDLPYVLRLAEALGRLPQDVVVYAIEIHSAQAGEGMSPEVAAAVQLAAESIAEELLGEGATQRCTNDL</sequence>
<accession>A0A9X1SJF7</accession>
<dbReference type="GO" id="GO:0016485">
    <property type="term" value="P:protein processing"/>
    <property type="evidence" value="ECO:0007669"/>
    <property type="project" value="TreeGrafter"/>
</dbReference>
<dbReference type="PANTHER" id="PTHR30302:SF1">
    <property type="entry name" value="HYDROGENASE 2 MATURATION PROTEASE"/>
    <property type="match status" value="1"/>
</dbReference>
<dbReference type="GO" id="GO:0004190">
    <property type="term" value="F:aspartic-type endopeptidase activity"/>
    <property type="evidence" value="ECO:0007669"/>
    <property type="project" value="UniProtKB-KW"/>
</dbReference>
<dbReference type="CDD" id="cd00518">
    <property type="entry name" value="H2MP"/>
    <property type="match status" value="1"/>
</dbReference>
<dbReference type="InterPro" id="IPR000671">
    <property type="entry name" value="Peptidase_A31"/>
</dbReference>
<dbReference type="GO" id="GO:0008047">
    <property type="term" value="F:enzyme activator activity"/>
    <property type="evidence" value="ECO:0007669"/>
    <property type="project" value="InterPro"/>
</dbReference>
<dbReference type="NCBIfam" id="TIGR00072">
    <property type="entry name" value="hydrog_prot"/>
    <property type="match status" value="1"/>
</dbReference>
<keyword evidence="6" id="KW-1185">Reference proteome</keyword>
<protein>
    <submittedName>
        <fullName evidence="5">Hydrogenase maturation protease</fullName>
    </submittedName>
</protein>
<dbReference type="Proteomes" id="UP001139103">
    <property type="component" value="Unassembled WGS sequence"/>
</dbReference>
<dbReference type="AlphaFoldDB" id="A0A9X1SJF7"/>
<keyword evidence="3" id="KW-0064">Aspartyl protease</keyword>
<keyword evidence="2 5" id="KW-0645">Protease</keyword>
<organism evidence="5 6">
    <name type="scientific">Blastopirellula sediminis</name>
    <dbReference type="NCBI Taxonomy" id="2894196"/>
    <lineage>
        <taxon>Bacteria</taxon>
        <taxon>Pseudomonadati</taxon>
        <taxon>Planctomycetota</taxon>
        <taxon>Planctomycetia</taxon>
        <taxon>Pirellulales</taxon>
        <taxon>Pirellulaceae</taxon>
        <taxon>Blastopirellula</taxon>
    </lineage>
</organism>
<evidence type="ECO:0000313" key="5">
    <source>
        <dbReference type="EMBL" id="MCC9628874.1"/>
    </source>
</evidence>
<dbReference type="Gene3D" id="3.40.50.1450">
    <property type="entry name" value="HybD-like"/>
    <property type="match status" value="1"/>
</dbReference>